<protein>
    <submittedName>
        <fullName evidence="3">Retinitis pigmentosa 1-like 1 protein isoform X1</fullName>
    </submittedName>
</protein>
<dbReference type="InParanoid" id="A0A6P8ZVD2"/>
<dbReference type="AlphaFoldDB" id="A0A6P8ZVD2"/>
<feature type="region of interest" description="Disordered" evidence="1">
    <location>
        <begin position="135"/>
        <end position="157"/>
    </location>
</feature>
<evidence type="ECO:0000256" key="1">
    <source>
        <dbReference type="SAM" id="MobiDB-lite"/>
    </source>
</evidence>
<feature type="compositionally biased region" description="Pro residues" evidence="1">
    <location>
        <begin position="574"/>
        <end position="589"/>
    </location>
</feature>
<accession>A0A6P8ZVD2</accession>
<name>A0A6P8ZVD2_THRPL</name>
<feature type="region of interest" description="Disordered" evidence="1">
    <location>
        <begin position="259"/>
        <end position="348"/>
    </location>
</feature>
<feature type="region of interest" description="Disordered" evidence="1">
    <location>
        <begin position="486"/>
        <end position="515"/>
    </location>
</feature>
<feature type="compositionally biased region" description="Basic and acidic residues" evidence="1">
    <location>
        <begin position="217"/>
        <end position="230"/>
    </location>
</feature>
<gene>
    <name evidence="3" type="primary">LOC117649850</name>
</gene>
<proteinExistence type="predicted"/>
<evidence type="ECO:0000313" key="3">
    <source>
        <dbReference type="RefSeq" id="XP_034248896.1"/>
    </source>
</evidence>
<dbReference type="KEGG" id="tpal:117649850"/>
<sequence>MPAAVPRPPPPRRVYSAASDSLPLNCFWETPPPAWRPDRRTNNRIYVNNEGSRRCWERLNKGPALLAHEPTTTAAMKEITRKLLKYLVWMKPSKEKDAARRGTVADLRNAKNGGKKRDDGVGVVLTPAVSADIAPADNTTADNAPANNATATKSPASNASIDIAPAANASANNPLANKTPAADAPVDIADNAADMSPAAIRLEGAAGSPPRQQRQPRQREVEVNDRHDNDLNNFSRSDVEDEAAILSRDFQKLNIGFPAARGAKPATPHTSPTSPIPPTPPTRVPGGDVASDPSGADGQDVTGHSKSTASVSVAGKDDDEQNDVDPEPEEVEEEEEEEVDDDDDEEEAREFKATMMRLSLTVSKTEVQDTFRERGPTRFPGFVARNHGPYDGFQSRGARLEEGDVLTEGHAVPQKFALLDPDYGELLIGMTMPMPNLTAEDVVRELGGTEVADQLLSEIVHNVHHTETADDFLPGYDAAESRFQLAPDGASDGLPSPHPFNSELDSSDSNGSDCVSTRLTEIGRIKHFKQRLPDSIVSQPSPDSMTSVSSPGSPWSTSTEGSSKSSTPPQMCRPDPPPQPPHYPLPEKTPPNFVDQVDRPYHKWMRSRFMGKAKLEGYGWDKANKSPELITLLRDAERTGRVDHQRIYECARGHIKYHIALLYEKDDNDKTALYYAARLHFDDRVAGFVAECLVEAQERCSKSNSGRRYRVDEELYDEDKDNIFHCLARWHRHGESYVAMAGTLLSIAPLVTLLDRPNKAGLLPVDLCRHSDLRAMLDPRNRPYMLGASLLPVMPAAQIFLPPCFSQR</sequence>
<organism evidence="3">
    <name type="scientific">Thrips palmi</name>
    <name type="common">Melon thrips</name>
    <dbReference type="NCBI Taxonomy" id="161013"/>
    <lineage>
        <taxon>Eukaryota</taxon>
        <taxon>Metazoa</taxon>
        <taxon>Ecdysozoa</taxon>
        <taxon>Arthropoda</taxon>
        <taxon>Hexapoda</taxon>
        <taxon>Insecta</taxon>
        <taxon>Pterygota</taxon>
        <taxon>Neoptera</taxon>
        <taxon>Paraneoptera</taxon>
        <taxon>Thysanoptera</taxon>
        <taxon>Terebrantia</taxon>
        <taxon>Thripoidea</taxon>
        <taxon>Thripidae</taxon>
        <taxon>Thrips</taxon>
    </lineage>
</organism>
<dbReference type="RefSeq" id="XP_034248896.1">
    <property type="nucleotide sequence ID" value="XM_034393005.1"/>
</dbReference>
<dbReference type="Proteomes" id="UP000515158">
    <property type="component" value="Unplaced"/>
</dbReference>
<feature type="compositionally biased region" description="Polar residues" evidence="1">
    <location>
        <begin position="302"/>
        <end position="311"/>
    </location>
</feature>
<feature type="region of interest" description="Disordered" evidence="1">
    <location>
        <begin position="204"/>
        <end position="236"/>
    </location>
</feature>
<feature type="compositionally biased region" description="Low complexity" evidence="1">
    <location>
        <begin position="538"/>
        <end position="573"/>
    </location>
</feature>
<feature type="region of interest" description="Disordered" evidence="1">
    <location>
        <begin position="531"/>
        <end position="596"/>
    </location>
</feature>
<feature type="compositionally biased region" description="Acidic residues" evidence="1">
    <location>
        <begin position="317"/>
        <end position="348"/>
    </location>
</feature>
<dbReference type="GeneID" id="117649850"/>
<feature type="compositionally biased region" description="Pro residues" evidence="1">
    <location>
        <begin position="274"/>
        <end position="283"/>
    </location>
</feature>
<feature type="compositionally biased region" description="Polar residues" evidence="1">
    <location>
        <begin position="503"/>
        <end position="515"/>
    </location>
</feature>
<dbReference type="OrthoDB" id="10668056at2759"/>
<evidence type="ECO:0000313" key="2">
    <source>
        <dbReference type="Proteomes" id="UP000515158"/>
    </source>
</evidence>
<keyword evidence="2" id="KW-1185">Reference proteome</keyword>
<reference evidence="3" key="1">
    <citation type="submission" date="2025-08" db="UniProtKB">
        <authorList>
            <consortium name="RefSeq"/>
        </authorList>
    </citation>
    <scope>IDENTIFICATION</scope>
    <source>
        <tissue evidence="3">Total insect</tissue>
    </source>
</reference>